<dbReference type="InParanoid" id="A0BVR1"/>
<keyword evidence="1" id="KW-0812">Transmembrane</keyword>
<keyword evidence="3" id="KW-1185">Reference proteome</keyword>
<reference evidence="2 3" key="1">
    <citation type="journal article" date="2006" name="Nature">
        <title>Global trends of whole-genome duplications revealed by the ciliate Paramecium tetraurelia.</title>
        <authorList>
            <consortium name="Genoscope"/>
            <person name="Aury J.-M."/>
            <person name="Jaillon O."/>
            <person name="Duret L."/>
            <person name="Noel B."/>
            <person name="Jubin C."/>
            <person name="Porcel B.M."/>
            <person name="Segurens B."/>
            <person name="Daubin V."/>
            <person name="Anthouard V."/>
            <person name="Aiach N."/>
            <person name="Arnaiz O."/>
            <person name="Billaut A."/>
            <person name="Beisson J."/>
            <person name="Blanc I."/>
            <person name="Bouhouche K."/>
            <person name="Camara F."/>
            <person name="Duharcourt S."/>
            <person name="Guigo R."/>
            <person name="Gogendeau D."/>
            <person name="Katinka M."/>
            <person name="Keller A.-M."/>
            <person name="Kissmehl R."/>
            <person name="Klotz C."/>
            <person name="Koll F."/>
            <person name="Le Moue A."/>
            <person name="Lepere C."/>
            <person name="Malinsky S."/>
            <person name="Nowacki M."/>
            <person name="Nowak J.K."/>
            <person name="Plattner H."/>
            <person name="Poulain J."/>
            <person name="Ruiz F."/>
            <person name="Serrano V."/>
            <person name="Zagulski M."/>
            <person name="Dessen P."/>
            <person name="Betermier M."/>
            <person name="Weissenbach J."/>
            <person name="Scarpelli C."/>
            <person name="Schachter V."/>
            <person name="Sperling L."/>
            <person name="Meyer E."/>
            <person name="Cohen J."/>
            <person name="Wincker P."/>
        </authorList>
    </citation>
    <scope>NUCLEOTIDE SEQUENCE [LARGE SCALE GENOMIC DNA]</scope>
    <source>
        <strain evidence="2 3">Stock d4-2</strain>
    </source>
</reference>
<dbReference type="GeneID" id="5015810"/>
<name>A0BVR1_PARTE</name>
<organism evidence="2 3">
    <name type="scientific">Paramecium tetraurelia</name>
    <dbReference type="NCBI Taxonomy" id="5888"/>
    <lineage>
        <taxon>Eukaryota</taxon>
        <taxon>Sar</taxon>
        <taxon>Alveolata</taxon>
        <taxon>Ciliophora</taxon>
        <taxon>Intramacronucleata</taxon>
        <taxon>Oligohymenophorea</taxon>
        <taxon>Peniculida</taxon>
        <taxon>Parameciidae</taxon>
        <taxon>Paramecium</taxon>
    </lineage>
</organism>
<evidence type="ECO:0008006" key="4">
    <source>
        <dbReference type="Google" id="ProtNLM"/>
    </source>
</evidence>
<feature type="transmembrane region" description="Helical" evidence="1">
    <location>
        <begin position="155"/>
        <end position="173"/>
    </location>
</feature>
<evidence type="ECO:0000256" key="1">
    <source>
        <dbReference type="SAM" id="Phobius"/>
    </source>
</evidence>
<dbReference type="RefSeq" id="XP_001430026.1">
    <property type="nucleotide sequence ID" value="XM_001429989.1"/>
</dbReference>
<evidence type="ECO:0000313" key="3">
    <source>
        <dbReference type="Proteomes" id="UP000000600"/>
    </source>
</evidence>
<sequence length="497" mass="59293">MNKYTLKFRDKKIEEQFQQIHQIPTRQKHIKLISVFFLALQIFKLIASILQHQKEQMYILIFLIATTLVLCFAKITSSFSSNMALCFINLSFTFYTVYYDPKDEITNSYYRGANQMVFNIINILLTDFLESALITMTIFATRSIHVMLYGDKPDISYFVLGFIINLSFLYIIYTYRSAMRSQYILSRTDKQWENILKQIIHDEQYLLINFDVEKLKFSKILSNFFKDEQRNDQIGDFLRNSYINQETLENYLFNQIKLFQTNYHDVFNKIISLKYEKFHLSVSYSIFQGSRPTILIQLVKHQYNKEIQSLIIKTLINLKLLTNLIRIINGNQDYSKDKFQKIATILIYQYFQAKLHSKRFSFKICNLKNIILDLKYYFYPNSMVRLLENNVHLKTIPCILKLLLLIVVESSISRVLFIKTLNKTGQQNQLKIHSTFNVQSFKVRYLQFEYFLQAIVKSISNDEKTIEFELHQESFLPYCKPMSIKGCYYDSKRNRFD</sequence>
<keyword evidence="1" id="KW-1133">Transmembrane helix</keyword>
<dbReference type="AlphaFoldDB" id="A0BVR1"/>
<proteinExistence type="predicted"/>
<accession>A0BVR1</accession>
<keyword evidence="1" id="KW-0472">Membrane</keyword>
<dbReference type="OrthoDB" id="10291464at2759"/>
<gene>
    <name evidence="2" type="ORF">GSPATT00032480001</name>
</gene>
<dbReference type="EMBL" id="CT868020">
    <property type="protein sequence ID" value="CAK62628.1"/>
    <property type="molecule type" value="Genomic_DNA"/>
</dbReference>
<feature type="transmembrane region" description="Helical" evidence="1">
    <location>
        <begin position="32"/>
        <end position="50"/>
    </location>
</feature>
<dbReference type="HOGENOM" id="CLU_557211_0_0_1"/>
<protein>
    <recommendedName>
        <fullName evidence="4">Transmembrane protein</fullName>
    </recommendedName>
</protein>
<dbReference type="KEGG" id="ptm:GSPATT00032480001"/>
<feature type="transmembrane region" description="Helical" evidence="1">
    <location>
        <begin position="57"/>
        <end position="75"/>
    </location>
</feature>
<evidence type="ECO:0000313" key="2">
    <source>
        <dbReference type="EMBL" id="CAK62628.1"/>
    </source>
</evidence>
<dbReference type="OMA" id="HIKLISV"/>
<feature type="transmembrane region" description="Helical" evidence="1">
    <location>
        <begin position="120"/>
        <end position="140"/>
    </location>
</feature>
<dbReference type="Proteomes" id="UP000000600">
    <property type="component" value="Unassembled WGS sequence"/>
</dbReference>